<feature type="compositionally biased region" description="Basic and acidic residues" evidence="1">
    <location>
        <begin position="233"/>
        <end position="244"/>
    </location>
</feature>
<evidence type="ECO:0000256" key="1">
    <source>
        <dbReference type="SAM" id="MobiDB-lite"/>
    </source>
</evidence>
<evidence type="ECO:0000313" key="2">
    <source>
        <dbReference type="EMBL" id="KAJ8444102.1"/>
    </source>
</evidence>
<dbReference type="GO" id="GO:0070300">
    <property type="term" value="F:phosphatidic acid binding"/>
    <property type="evidence" value="ECO:0007669"/>
    <property type="project" value="InterPro"/>
</dbReference>
<name>A0A9Q1QJ31_9CARY</name>
<feature type="region of interest" description="Disordered" evidence="1">
    <location>
        <begin position="223"/>
        <end position="244"/>
    </location>
</feature>
<dbReference type="OrthoDB" id="512148at2759"/>
<evidence type="ECO:0000313" key="3">
    <source>
        <dbReference type="Proteomes" id="UP001153076"/>
    </source>
</evidence>
<dbReference type="EMBL" id="JAKOGI010000107">
    <property type="protein sequence ID" value="KAJ8444102.1"/>
    <property type="molecule type" value="Genomic_DNA"/>
</dbReference>
<dbReference type="GO" id="GO:0034196">
    <property type="term" value="P:acylglycerol transport"/>
    <property type="evidence" value="ECO:0007669"/>
    <property type="project" value="InterPro"/>
</dbReference>
<dbReference type="GO" id="GO:1990052">
    <property type="term" value="P:ER to chloroplast lipid transport"/>
    <property type="evidence" value="ECO:0007669"/>
    <property type="project" value="InterPro"/>
</dbReference>
<sequence length="244" mass="27483">MNRLRWVMDGAGFWEVDVSTPITIDGVAHPLPRDGLLPLGLSRGTRLSRPKQIDFMQRFMVAPFVPSFALGPGLSILRALTLPFGNDWFTSLLGQFHFQKFVTSVRKAKLAEPSDSSSWTQLIRRQLANRSLYDLGFCSEFLITPDDILLVAYEAHGATETARKKAVFHHKASMSSAFVITDDYCSPSDRSRVGSFNTYCGSFLYRNERDRVPDLRIVRSPFQEAQGSQGLNGEKKSEKDRIET</sequence>
<reference evidence="2" key="1">
    <citation type="submission" date="2022-04" db="EMBL/GenBank/DDBJ databases">
        <title>Carnegiea gigantea Genome sequencing and assembly v2.</title>
        <authorList>
            <person name="Copetti D."/>
            <person name="Sanderson M.J."/>
            <person name="Burquez A."/>
            <person name="Wojciechowski M.F."/>
        </authorList>
    </citation>
    <scope>NUCLEOTIDE SEQUENCE</scope>
    <source>
        <strain evidence="2">SGP5-SGP5p</strain>
        <tissue evidence="2">Aerial part</tissue>
    </source>
</reference>
<proteinExistence type="predicted"/>
<comment type="caution">
    <text evidence="2">The sequence shown here is derived from an EMBL/GenBank/DDBJ whole genome shotgun (WGS) entry which is preliminary data.</text>
</comment>
<protein>
    <submittedName>
        <fullName evidence="2">Uncharacterized protein</fullName>
    </submittedName>
</protein>
<dbReference type="GO" id="GO:0009941">
    <property type="term" value="C:chloroplast envelope"/>
    <property type="evidence" value="ECO:0007669"/>
    <property type="project" value="TreeGrafter"/>
</dbReference>
<dbReference type="AlphaFoldDB" id="A0A9Q1QJ31"/>
<dbReference type="Proteomes" id="UP001153076">
    <property type="component" value="Unassembled WGS sequence"/>
</dbReference>
<organism evidence="2 3">
    <name type="scientific">Carnegiea gigantea</name>
    <dbReference type="NCBI Taxonomy" id="171969"/>
    <lineage>
        <taxon>Eukaryota</taxon>
        <taxon>Viridiplantae</taxon>
        <taxon>Streptophyta</taxon>
        <taxon>Embryophyta</taxon>
        <taxon>Tracheophyta</taxon>
        <taxon>Spermatophyta</taxon>
        <taxon>Magnoliopsida</taxon>
        <taxon>eudicotyledons</taxon>
        <taxon>Gunneridae</taxon>
        <taxon>Pentapetalae</taxon>
        <taxon>Caryophyllales</taxon>
        <taxon>Cactineae</taxon>
        <taxon>Cactaceae</taxon>
        <taxon>Cactoideae</taxon>
        <taxon>Echinocereeae</taxon>
        <taxon>Carnegiea</taxon>
    </lineage>
</organism>
<dbReference type="PANTHER" id="PTHR34954">
    <property type="entry name" value="EXPRESSED PROTEIN"/>
    <property type="match status" value="1"/>
</dbReference>
<dbReference type="PANTHER" id="PTHR34954:SF4">
    <property type="entry name" value="PROTEIN TRIGALACTOSYLDIACYLGLYCEROL 4, CHLOROPLASTIC"/>
    <property type="match status" value="1"/>
</dbReference>
<keyword evidence="3" id="KW-1185">Reference proteome</keyword>
<gene>
    <name evidence="2" type="ORF">Cgig2_025103</name>
</gene>
<accession>A0A9Q1QJ31</accession>
<dbReference type="InterPro" id="IPR044160">
    <property type="entry name" value="TGD4-like"/>
</dbReference>